<dbReference type="PANTHER" id="PTHR42924">
    <property type="entry name" value="EXONUCLEASE"/>
    <property type="match status" value="1"/>
</dbReference>
<dbReference type="Proteomes" id="UP000294927">
    <property type="component" value="Unassembled WGS sequence"/>
</dbReference>
<dbReference type="InterPro" id="IPR016195">
    <property type="entry name" value="Pol/histidinol_Pase-like"/>
</dbReference>
<dbReference type="GO" id="GO:0004534">
    <property type="term" value="F:5'-3' RNA exonuclease activity"/>
    <property type="evidence" value="ECO:0007669"/>
    <property type="project" value="TreeGrafter"/>
</dbReference>
<keyword evidence="3" id="KW-1185">Reference proteome</keyword>
<accession>A0A4R7URB5</accession>
<reference evidence="2 3" key="1">
    <citation type="submission" date="2019-03" db="EMBL/GenBank/DDBJ databases">
        <title>Genomic Encyclopedia of Archaeal and Bacterial Type Strains, Phase II (KMG-II): from individual species to whole genera.</title>
        <authorList>
            <person name="Goeker M."/>
        </authorList>
    </citation>
    <scope>NUCLEOTIDE SEQUENCE [LARGE SCALE GENOMIC DNA]</scope>
    <source>
        <strain evidence="2 3">DSM 45499</strain>
    </source>
</reference>
<dbReference type="OrthoDB" id="9804333at2"/>
<proteinExistence type="predicted"/>
<sequence length="289" mass="30190">MGHVRIDLHTHSTASDGTDTPAELVANAAAAGLSVLAITDHDTTAGWASAVAALPPGLRLVRGTELSCLSPDGRGGYCTVHMLAYLFDPDAPAVVDEYARARAERRTRLAAIADRMAADGFPVSGAQLLAAIPEGATAGRPHLAMALVRAGVVSSVDEAFSRFLNDRGRYYLPSSRTPVESSIEMIRAAGGVTVLAHAFATHRGPTVTAEVIKELAGLGLAGVEVDHPDHDAEARDSLRRLADDLDLITTGSSDYHGTNKVIALGQETTSPEMLAEIIRRATGVAVVEG</sequence>
<dbReference type="EMBL" id="SOCP01000029">
    <property type="protein sequence ID" value="TDV37612.1"/>
    <property type="molecule type" value="Genomic_DNA"/>
</dbReference>
<comment type="caution">
    <text evidence="2">The sequence shown here is derived from an EMBL/GenBank/DDBJ whole genome shotgun (WGS) entry which is preliminary data.</text>
</comment>
<dbReference type="InterPro" id="IPR003141">
    <property type="entry name" value="Pol/His_phosphatase_N"/>
</dbReference>
<dbReference type="PANTHER" id="PTHR42924:SF3">
    <property type="entry name" value="POLYMERASE_HISTIDINOL PHOSPHATASE N-TERMINAL DOMAIN-CONTAINING PROTEIN"/>
    <property type="match status" value="1"/>
</dbReference>
<dbReference type="GO" id="GO:0035312">
    <property type="term" value="F:5'-3' DNA exonuclease activity"/>
    <property type="evidence" value="ECO:0007669"/>
    <property type="project" value="TreeGrafter"/>
</dbReference>
<dbReference type="RefSeq" id="WP_133909065.1">
    <property type="nucleotide sequence ID" value="NZ_SOCP01000029.1"/>
</dbReference>
<dbReference type="Pfam" id="PF02811">
    <property type="entry name" value="PHP"/>
    <property type="match status" value="1"/>
</dbReference>
<dbReference type="CDD" id="cd07438">
    <property type="entry name" value="PHP_HisPPase_AMP"/>
    <property type="match status" value="1"/>
</dbReference>
<organism evidence="2 3">
    <name type="scientific">Actinophytocola oryzae</name>
    <dbReference type="NCBI Taxonomy" id="502181"/>
    <lineage>
        <taxon>Bacteria</taxon>
        <taxon>Bacillati</taxon>
        <taxon>Actinomycetota</taxon>
        <taxon>Actinomycetes</taxon>
        <taxon>Pseudonocardiales</taxon>
        <taxon>Pseudonocardiaceae</taxon>
    </lineage>
</organism>
<protein>
    <recommendedName>
        <fullName evidence="1">Polymerase/histidinol phosphatase N-terminal domain-containing protein</fullName>
    </recommendedName>
</protein>
<dbReference type="InterPro" id="IPR052018">
    <property type="entry name" value="PHP_domain"/>
</dbReference>
<evidence type="ECO:0000259" key="1">
    <source>
        <dbReference type="SMART" id="SM00481"/>
    </source>
</evidence>
<dbReference type="AlphaFoldDB" id="A0A4R7URB5"/>
<gene>
    <name evidence="2" type="ORF">CLV71_12975</name>
</gene>
<dbReference type="Gene3D" id="1.10.150.650">
    <property type="match status" value="1"/>
</dbReference>
<dbReference type="Gene3D" id="3.20.20.140">
    <property type="entry name" value="Metal-dependent hydrolases"/>
    <property type="match status" value="1"/>
</dbReference>
<evidence type="ECO:0000313" key="2">
    <source>
        <dbReference type="EMBL" id="TDV37612.1"/>
    </source>
</evidence>
<dbReference type="InterPro" id="IPR004013">
    <property type="entry name" value="PHP_dom"/>
</dbReference>
<name>A0A4R7URB5_9PSEU</name>
<evidence type="ECO:0000313" key="3">
    <source>
        <dbReference type="Proteomes" id="UP000294927"/>
    </source>
</evidence>
<feature type="domain" description="Polymerase/histidinol phosphatase N-terminal" evidence="1">
    <location>
        <begin position="6"/>
        <end position="70"/>
    </location>
</feature>
<dbReference type="SMART" id="SM00481">
    <property type="entry name" value="POLIIIAc"/>
    <property type="match status" value="1"/>
</dbReference>
<dbReference type="SUPFAM" id="SSF89550">
    <property type="entry name" value="PHP domain-like"/>
    <property type="match status" value="1"/>
</dbReference>